<dbReference type="PANTHER" id="PTHR33446">
    <property type="entry name" value="PROTEIN TONB-RELATED"/>
    <property type="match status" value="1"/>
</dbReference>
<dbReference type="SUPFAM" id="SSF74653">
    <property type="entry name" value="TolA/TonB C-terminal domain"/>
    <property type="match status" value="1"/>
</dbReference>
<dbReference type="EMBL" id="SJZI01000042">
    <property type="protein sequence ID" value="TCJ14400.1"/>
    <property type="molecule type" value="Genomic_DNA"/>
</dbReference>
<feature type="domain" description="TonB C-terminal" evidence="11">
    <location>
        <begin position="244"/>
        <end position="310"/>
    </location>
</feature>
<dbReference type="GO" id="GO:0098797">
    <property type="term" value="C:plasma membrane protein complex"/>
    <property type="evidence" value="ECO:0007669"/>
    <property type="project" value="TreeGrafter"/>
</dbReference>
<keyword evidence="13" id="KW-1185">Reference proteome</keyword>
<keyword evidence="8 10" id="KW-1133">Transmembrane helix</keyword>
<gene>
    <name evidence="12" type="ORF">EPD60_10440</name>
</gene>
<evidence type="ECO:0000256" key="4">
    <source>
        <dbReference type="ARBA" id="ARBA00022475"/>
    </source>
</evidence>
<dbReference type="InterPro" id="IPR006260">
    <property type="entry name" value="TonB/TolA_C"/>
</dbReference>
<evidence type="ECO:0000256" key="2">
    <source>
        <dbReference type="ARBA" id="ARBA00006555"/>
    </source>
</evidence>
<dbReference type="AlphaFoldDB" id="A0A4R1BBM4"/>
<keyword evidence="7" id="KW-0653">Protein transport</keyword>
<accession>A0A4R1BBM4</accession>
<dbReference type="Pfam" id="PF03544">
    <property type="entry name" value="TonB_C"/>
    <property type="match status" value="1"/>
</dbReference>
<dbReference type="GO" id="GO:0015031">
    <property type="term" value="P:protein transport"/>
    <property type="evidence" value="ECO:0007669"/>
    <property type="project" value="UniProtKB-KW"/>
</dbReference>
<evidence type="ECO:0000313" key="12">
    <source>
        <dbReference type="EMBL" id="TCJ14400.1"/>
    </source>
</evidence>
<evidence type="ECO:0000256" key="8">
    <source>
        <dbReference type="ARBA" id="ARBA00022989"/>
    </source>
</evidence>
<evidence type="ECO:0000256" key="5">
    <source>
        <dbReference type="ARBA" id="ARBA00022519"/>
    </source>
</evidence>
<dbReference type="PANTHER" id="PTHR33446:SF2">
    <property type="entry name" value="PROTEIN TONB"/>
    <property type="match status" value="1"/>
</dbReference>
<dbReference type="GO" id="GO:0031992">
    <property type="term" value="F:energy transducer activity"/>
    <property type="evidence" value="ECO:0007669"/>
    <property type="project" value="TreeGrafter"/>
</dbReference>
<evidence type="ECO:0000256" key="3">
    <source>
        <dbReference type="ARBA" id="ARBA00022448"/>
    </source>
</evidence>
<keyword evidence="3" id="KW-0813">Transport</keyword>
<comment type="similarity">
    <text evidence="2">Belongs to the TonB family.</text>
</comment>
<dbReference type="InterPro" id="IPR037682">
    <property type="entry name" value="TonB_C"/>
</dbReference>
<reference evidence="12 13" key="1">
    <citation type="submission" date="2019-03" db="EMBL/GenBank/DDBJ databases">
        <authorList>
            <person name="Kim M.K.M."/>
        </authorList>
    </citation>
    <scope>NUCLEOTIDE SEQUENCE [LARGE SCALE GENOMIC DNA]</scope>
    <source>
        <strain evidence="12 13">17J68-12</strain>
    </source>
</reference>
<dbReference type="Gene3D" id="3.30.1150.10">
    <property type="match status" value="1"/>
</dbReference>
<proteinExistence type="inferred from homology"/>
<dbReference type="InterPro" id="IPR051045">
    <property type="entry name" value="TonB-dependent_transducer"/>
</dbReference>
<dbReference type="GO" id="GO:0055085">
    <property type="term" value="P:transmembrane transport"/>
    <property type="evidence" value="ECO:0007669"/>
    <property type="project" value="InterPro"/>
</dbReference>
<evidence type="ECO:0000256" key="6">
    <source>
        <dbReference type="ARBA" id="ARBA00022692"/>
    </source>
</evidence>
<evidence type="ECO:0000256" key="7">
    <source>
        <dbReference type="ARBA" id="ARBA00022927"/>
    </source>
</evidence>
<keyword evidence="4" id="KW-1003">Cell membrane</keyword>
<protein>
    <submittedName>
        <fullName evidence="12">Energy transducer TonB</fullName>
    </submittedName>
</protein>
<evidence type="ECO:0000256" key="1">
    <source>
        <dbReference type="ARBA" id="ARBA00004383"/>
    </source>
</evidence>
<keyword evidence="5" id="KW-0997">Cell inner membrane</keyword>
<keyword evidence="9 10" id="KW-0472">Membrane</keyword>
<evidence type="ECO:0000313" key="13">
    <source>
        <dbReference type="Proteomes" id="UP000295334"/>
    </source>
</evidence>
<organism evidence="12 13">
    <name type="scientific">Flaviaesturariibacter flavus</name>
    <dbReference type="NCBI Taxonomy" id="2502780"/>
    <lineage>
        <taxon>Bacteria</taxon>
        <taxon>Pseudomonadati</taxon>
        <taxon>Bacteroidota</taxon>
        <taxon>Chitinophagia</taxon>
        <taxon>Chitinophagales</taxon>
        <taxon>Chitinophagaceae</taxon>
        <taxon>Flaviaestuariibacter</taxon>
    </lineage>
</organism>
<dbReference type="Proteomes" id="UP000295334">
    <property type="component" value="Unassembled WGS sequence"/>
</dbReference>
<comment type="caution">
    <text evidence="12">The sequence shown here is derived from an EMBL/GenBank/DDBJ whole genome shotgun (WGS) entry which is preliminary data.</text>
</comment>
<evidence type="ECO:0000259" key="11">
    <source>
        <dbReference type="Pfam" id="PF03544"/>
    </source>
</evidence>
<evidence type="ECO:0000256" key="10">
    <source>
        <dbReference type="SAM" id="Phobius"/>
    </source>
</evidence>
<evidence type="ECO:0000256" key="9">
    <source>
        <dbReference type="ARBA" id="ARBA00023136"/>
    </source>
</evidence>
<sequence>MSSPCSSIRIRPSFLTLPHYRITALFSVDFETPLHPIENPTAMTHFDIQKASLLDLLFEQRNKQYGAYVLRKYYANRLSVALGLTLTAAFSIFFIAGRLGAPGASDRGSLLPGEGVVLKTFELPKPEKQPEVTRTVQKKMQTEHYTKNIQIVKDIDKPDLARIDALDKAVIGGHQATGDVPTADVHVDLPVGPKVVAPPVTPPAPPEEPTFVPNPSEAPQFPGGDAAWRGYLGKMLTTPSDMEAGEKRSVLVRFLVSEEGVVTGFQILRSGGASFDNEVLRVLRRMPRWKPARQNGRAVATAFQQPVTFQAPEE</sequence>
<feature type="transmembrane region" description="Helical" evidence="10">
    <location>
        <begin position="80"/>
        <end position="101"/>
    </location>
</feature>
<dbReference type="OrthoDB" id="1039448at2"/>
<keyword evidence="6 10" id="KW-0812">Transmembrane</keyword>
<comment type="subcellular location">
    <subcellularLocation>
        <location evidence="1">Cell inner membrane</location>
        <topology evidence="1">Single-pass membrane protein</topology>
        <orientation evidence="1">Periplasmic side</orientation>
    </subcellularLocation>
</comment>
<dbReference type="NCBIfam" id="TIGR01352">
    <property type="entry name" value="tonB_Cterm"/>
    <property type="match status" value="1"/>
</dbReference>
<name>A0A4R1BBM4_9BACT</name>